<feature type="transmembrane region" description="Helical" evidence="6">
    <location>
        <begin position="50"/>
        <end position="70"/>
    </location>
</feature>
<sequence length="355" mass="36618">MARRGTRLRTTGKALAALTLGAAVLWWLLPRTSGVSWSEVAHLIGGIAPHRLAGLAALWACGLLVHSFVLTGALPGLSRRRALTLSLTGSAVSNVAPMGGALGVALNCSMARTWRFRDRSFAAYLVVTNVWDVLAKLALPLVALVGLLTAGGLPTRGLRTGAIGASALLLVLVAVGVTVLRSDRMAAAVAGFVAVLVRRVLPRAGAERGNRLAEALLQTRQRIRAVVARTWPQLTLGMAGYLTSLAALMWACLHAAGAPVPVYAVLAGLAVERLLSLSPITPGGTGLAEAGTAGTLVALGASPLPVVAGVLLYRAFTFVLEIPVGGLWLGLWLLLRARTARTAGAPPGPAVRLPA</sequence>
<dbReference type="RefSeq" id="WP_345504415.1">
    <property type="nucleotide sequence ID" value="NZ_BAABLO010000011.1"/>
</dbReference>
<name>A0ABP8YF59_9MICO</name>
<evidence type="ECO:0000256" key="5">
    <source>
        <dbReference type="ARBA" id="ARBA00023136"/>
    </source>
</evidence>
<dbReference type="PANTHER" id="PTHR39087:SF2">
    <property type="entry name" value="UPF0104 MEMBRANE PROTEIN MJ1595"/>
    <property type="match status" value="1"/>
</dbReference>
<dbReference type="Proteomes" id="UP001500556">
    <property type="component" value="Unassembled WGS sequence"/>
</dbReference>
<proteinExistence type="predicted"/>
<evidence type="ECO:0000256" key="4">
    <source>
        <dbReference type="ARBA" id="ARBA00022989"/>
    </source>
</evidence>
<organism evidence="7 8">
    <name type="scientific">Pedococcus ginsenosidimutans</name>
    <dbReference type="NCBI Taxonomy" id="490570"/>
    <lineage>
        <taxon>Bacteria</taxon>
        <taxon>Bacillati</taxon>
        <taxon>Actinomycetota</taxon>
        <taxon>Actinomycetes</taxon>
        <taxon>Micrococcales</taxon>
        <taxon>Intrasporangiaceae</taxon>
        <taxon>Pedococcus</taxon>
    </lineage>
</organism>
<feature type="transmembrane region" description="Helical" evidence="6">
    <location>
        <begin position="160"/>
        <end position="179"/>
    </location>
</feature>
<dbReference type="EMBL" id="BAABLO010000011">
    <property type="protein sequence ID" value="GAA4728447.1"/>
    <property type="molecule type" value="Genomic_DNA"/>
</dbReference>
<evidence type="ECO:0000256" key="6">
    <source>
        <dbReference type="SAM" id="Phobius"/>
    </source>
</evidence>
<protein>
    <submittedName>
        <fullName evidence="7">Uncharacterized protein</fullName>
    </submittedName>
</protein>
<gene>
    <name evidence="7" type="ORF">GCM10025782_29050</name>
</gene>
<comment type="caution">
    <text evidence="7">The sequence shown here is derived from an EMBL/GenBank/DDBJ whole genome shotgun (WGS) entry which is preliminary data.</text>
</comment>
<keyword evidence="5 6" id="KW-0472">Membrane</keyword>
<keyword evidence="2" id="KW-1003">Cell membrane</keyword>
<evidence type="ECO:0000313" key="8">
    <source>
        <dbReference type="Proteomes" id="UP001500556"/>
    </source>
</evidence>
<dbReference type="InterPro" id="IPR022791">
    <property type="entry name" value="L-PG_synthase/AglD"/>
</dbReference>
<reference evidence="8" key="1">
    <citation type="journal article" date="2019" name="Int. J. Syst. Evol. Microbiol.">
        <title>The Global Catalogue of Microorganisms (GCM) 10K type strain sequencing project: providing services to taxonomists for standard genome sequencing and annotation.</title>
        <authorList>
            <consortium name="The Broad Institute Genomics Platform"/>
            <consortium name="The Broad Institute Genome Sequencing Center for Infectious Disease"/>
            <person name="Wu L."/>
            <person name="Ma J."/>
        </authorList>
    </citation>
    <scope>NUCLEOTIDE SEQUENCE [LARGE SCALE GENOMIC DNA]</scope>
    <source>
        <strain evidence="8">JCM 18961</strain>
    </source>
</reference>
<feature type="transmembrane region" description="Helical" evidence="6">
    <location>
        <begin position="121"/>
        <end position="148"/>
    </location>
</feature>
<dbReference type="PANTHER" id="PTHR39087">
    <property type="entry name" value="UPF0104 MEMBRANE PROTEIN MJ1595"/>
    <property type="match status" value="1"/>
</dbReference>
<evidence type="ECO:0000256" key="3">
    <source>
        <dbReference type="ARBA" id="ARBA00022692"/>
    </source>
</evidence>
<evidence type="ECO:0000256" key="1">
    <source>
        <dbReference type="ARBA" id="ARBA00004651"/>
    </source>
</evidence>
<evidence type="ECO:0000256" key="2">
    <source>
        <dbReference type="ARBA" id="ARBA00022475"/>
    </source>
</evidence>
<keyword evidence="4 6" id="KW-1133">Transmembrane helix</keyword>
<comment type="subcellular location">
    <subcellularLocation>
        <location evidence="1">Cell membrane</location>
        <topology evidence="1">Multi-pass membrane protein</topology>
    </subcellularLocation>
</comment>
<accession>A0ABP8YF59</accession>
<evidence type="ECO:0000313" key="7">
    <source>
        <dbReference type="EMBL" id="GAA4728447.1"/>
    </source>
</evidence>
<keyword evidence="3 6" id="KW-0812">Transmembrane</keyword>
<feature type="transmembrane region" description="Helical" evidence="6">
    <location>
        <begin position="234"/>
        <end position="256"/>
    </location>
</feature>
<feature type="transmembrane region" description="Helical" evidence="6">
    <location>
        <begin position="311"/>
        <end position="335"/>
    </location>
</feature>
<dbReference type="Pfam" id="PF03706">
    <property type="entry name" value="LPG_synthase_TM"/>
    <property type="match status" value="1"/>
</dbReference>
<keyword evidence="8" id="KW-1185">Reference proteome</keyword>